<feature type="compositionally biased region" description="Basic and acidic residues" evidence="1">
    <location>
        <begin position="105"/>
        <end position="114"/>
    </location>
</feature>
<sequence length="151" mass="16537">MAVVAVNNVLDMANKRHGFLGGYDFSLLGGTRTTTDVDALVGEDPHRIREILLAADKRLSVSHRNKLELGLLIVIELLRGGADAQLKLPDPNNVPLMHINPSEVESGRLNRKGDPYVAEGTQDDDRFDEIPREAERVDATWSEIAKPATGS</sequence>
<keyword evidence="3" id="KW-1185">Reference proteome</keyword>
<gene>
    <name evidence="2" type="ORF">AJ79_07062</name>
</gene>
<reference evidence="2 3" key="1">
    <citation type="submission" date="2017-10" db="EMBL/GenBank/DDBJ databases">
        <title>Comparative genomics in systemic dimorphic fungi from Ajellomycetaceae.</title>
        <authorList>
            <person name="Munoz J.F."/>
            <person name="Mcewen J.G."/>
            <person name="Clay O.K."/>
            <person name="Cuomo C.A."/>
        </authorList>
    </citation>
    <scope>NUCLEOTIDE SEQUENCE [LARGE SCALE GENOMIC DNA]</scope>
    <source>
        <strain evidence="2 3">UAMH5409</strain>
    </source>
</reference>
<proteinExistence type="predicted"/>
<dbReference type="OrthoDB" id="10066232at2759"/>
<dbReference type="EMBL" id="PDNB01000135">
    <property type="protein sequence ID" value="PGH04536.1"/>
    <property type="molecule type" value="Genomic_DNA"/>
</dbReference>
<accession>A0A2B7X638</accession>
<organism evidence="2 3">
    <name type="scientific">Helicocarpus griseus UAMH5409</name>
    <dbReference type="NCBI Taxonomy" id="1447875"/>
    <lineage>
        <taxon>Eukaryota</taxon>
        <taxon>Fungi</taxon>
        <taxon>Dikarya</taxon>
        <taxon>Ascomycota</taxon>
        <taxon>Pezizomycotina</taxon>
        <taxon>Eurotiomycetes</taxon>
        <taxon>Eurotiomycetidae</taxon>
        <taxon>Onygenales</taxon>
        <taxon>Ajellomycetaceae</taxon>
        <taxon>Helicocarpus</taxon>
    </lineage>
</organism>
<evidence type="ECO:0000256" key="1">
    <source>
        <dbReference type="SAM" id="MobiDB-lite"/>
    </source>
</evidence>
<evidence type="ECO:0000313" key="3">
    <source>
        <dbReference type="Proteomes" id="UP000223968"/>
    </source>
</evidence>
<evidence type="ECO:0000313" key="2">
    <source>
        <dbReference type="EMBL" id="PGH04536.1"/>
    </source>
</evidence>
<dbReference type="AlphaFoldDB" id="A0A2B7X638"/>
<dbReference type="Proteomes" id="UP000223968">
    <property type="component" value="Unassembled WGS sequence"/>
</dbReference>
<name>A0A2B7X638_9EURO</name>
<protein>
    <submittedName>
        <fullName evidence="2">Uncharacterized protein</fullName>
    </submittedName>
</protein>
<feature type="region of interest" description="Disordered" evidence="1">
    <location>
        <begin position="105"/>
        <end position="126"/>
    </location>
</feature>
<dbReference type="STRING" id="1447875.A0A2B7X638"/>
<comment type="caution">
    <text evidence="2">The sequence shown here is derived from an EMBL/GenBank/DDBJ whole genome shotgun (WGS) entry which is preliminary data.</text>
</comment>